<evidence type="ECO:0000259" key="3">
    <source>
        <dbReference type="PROSITE" id="PS00498"/>
    </source>
</evidence>
<accession>A0ABN7VKR5</accession>
<sequence length="466" mass="53694">MSDLRQEVATIQERINGILTDDEKIIGKRKHLQRGDKIPERWNHFDLDQQRKVTTLGAEYSGILANVVDDISTTPKDLKNYKDEKFLAKVKELVPLLFEVTKRVTVHLNLITEYDPALVKYAFNVFVNNHPATIFLDLKTPSLKRLSSVPNGIPDPKFPNPKFAYTKDRQGELFVWMHKQMLARVAVGLDPVVQLKDYKNPIREGYLPNDYLLNYNEKSDLKDLQDKYDYRLPNSSFAPDAIKKIDGWVAAINKSIDDGVFYNAPDRLGRTIDPDRVNPDIFEDDEWKAKYGRFHGTGHIIIADIAGNKPLLEALQKNIPNLGNALPMGLIGNVSIAPKDPAFYRWHRFVDETFNRAFESMSPRIFSDAPNVVIKSCDLRFVFKDELVKVCPTGEKDRWQQFAETNYAQIPYTDVLQTKMVPRNLRTPDGSIQIEHLFPREFYYIFKITNKTTREGYNPSTKKLEP</sequence>
<evidence type="ECO:0000256" key="1">
    <source>
        <dbReference type="ARBA" id="ARBA00022723"/>
    </source>
</evidence>
<dbReference type="PANTHER" id="PTHR11511">
    <property type="entry name" value="LARVAL STORAGE PROTEIN/PHENOLOXIDASE"/>
    <property type="match status" value="1"/>
</dbReference>
<evidence type="ECO:0000313" key="5">
    <source>
        <dbReference type="Proteomes" id="UP000789901"/>
    </source>
</evidence>
<dbReference type="PRINTS" id="PR00187">
    <property type="entry name" value="HAEMOCYANIN"/>
</dbReference>
<organism evidence="4 5">
    <name type="scientific">Gigaspora margarita</name>
    <dbReference type="NCBI Taxonomy" id="4874"/>
    <lineage>
        <taxon>Eukaryota</taxon>
        <taxon>Fungi</taxon>
        <taxon>Fungi incertae sedis</taxon>
        <taxon>Mucoromycota</taxon>
        <taxon>Glomeromycotina</taxon>
        <taxon>Glomeromycetes</taxon>
        <taxon>Diversisporales</taxon>
        <taxon>Gigasporaceae</taxon>
        <taxon>Gigaspora</taxon>
    </lineage>
</organism>
<dbReference type="PANTHER" id="PTHR11511:SF4">
    <property type="entry name" value="PHENOLOXIDASE 2-RELATED"/>
    <property type="match status" value="1"/>
</dbReference>
<dbReference type="Proteomes" id="UP000789901">
    <property type="component" value="Unassembled WGS sequence"/>
</dbReference>
<dbReference type="SUPFAM" id="SSF48056">
    <property type="entry name" value="Di-copper centre-containing domain"/>
    <property type="match status" value="1"/>
</dbReference>
<comment type="caution">
    <text evidence="4">The sequence shown here is derived from an EMBL/GenBank/DDBJ whole genome shotgun (WGS) entry which is preliminary data.</text>
</comment>
<keyword evidence="2" id="KW-1015">Disulfide bond</keyword>
<dbReference type="InterPro" id="IPR000896">
    <property type="entry name" value="Hemocyanin/hexamerin_mid_dom"/>
</dbReference>
<name>A0ABN7VKR5_GIGMA</name>
<dbReference type="InterPro" id="IPR008922">
    <property type="entry name" value="Di-copper_centre_dom_sf"/>
</dbReference>
<reference evidence="4 5" key="1">
    <citation type="submission" date="2021-06" db="EMBL/GenBank/DDBJ databases">
        <authorList>
            <person name="Kallberg Y."/>
            <person name="Tangrot J."/>
            <person name="Rosling A."/>
        </authorList>
    </citation>
    <scope>NUCLEOTIDE SEQUENCE [LARGE SCALE GENOMIC DNA]</scope>
    <source>
        <strain evidence="4 5">120-4 pot B 10/14</strain>
    </source>
</reference>
<feature type="non-terminal residue" evidence="4">
    <location>
        <position position="466"/>
    </location>
</feature>
<feature type="domain" description="Tyrosinase copper-binding" evidence="3">
    <location>
        <begin position="340"/>
        <end position="351"/>
    </location>
</feature>
<evidence type="ECO:0000256" key="2">
    <source>
        <dbReference type="ARBA" id="ARBA00023157"/>
    </source>
</evidence>
<dbReference type="InterPro" id="IPR013788">
    <property type="entry name" value="Hemocyanin/hexamerin"/>
</dbReference>
<dbReference type="Gene3D" id="1.10.1280.10">
    <property type="entry name" value="Di-copper center containing domain from catechol oxidase"/>
    <property type="match status" value="1"/>
</dbReference>
<keyword evidence="5" id="KW-1185">Reference proteome</keyword>
<evidence type="ECO:0000313" key="4">
    <source>
        <dbReference type="EMBL" id="CAG8782519.1"/>
    </source>
</evidence>
<dbReference type="EMBL" id="CAJVQB010017051">
    <property type="protein sequence ID" value="CAG8782519.1"/>
    <property type="molecule type" value="Genomic_DNA"/>
</dbReference>
<dbReference type="Pfam" id="PF00372">
    <property type="entry name" value="Hemocyanin_M"/>
    <property type="match status" value="1"/>
</dbReference>
<keyword evidence="1" id="KW-0479">Metal-binding</keyword>
<protein>
    <submittedName>
        <fullName evidence="4">1123_t:CDS:1</fullName>
    </submittedName>
</protein>
<gene>
    <name evidence="4" type="ORF">GMARGA_LOCUS19934</name>
</gene>
<dbReference type="InterPro" id="IPR002227">
    <property type="entry name" value="Tyrosinase_Cu-bd"/>
</dbReference>
<dbReference type="PROSITE" id="PS00498">
    <property type="entry name" value="TYROSINASE_2"/>
    <property type="match status" value="1"/>
</dbReference>
<proteinExistence type="predicted"/>